<accession>A0A0D2LLI8</accession>
<organism evidence="1 2">
    <name type="scientific">Hypholoma sublateritium (strain FD-334 SS-4)</name>
    <dbReference type="NCBI Taxonomy" id="945553"/>
    <lineage>
        <taxon>Eukaryota</taxon>
        <taxon>Fungi</taxon>
        <taxon>Dikarya</taxon>
        <taxon>Basidiomycota</taxon>
        <taxon>Agaricomycotina</taxon>
        <taxon>Agaricomycetes</taxon>
        <taxon>Agaricomycetidae</taxon>
        <taxon>Agaricales</taxon>
        <taxon>Agaricineae</taxon>
        <taxon>Strophariaceae</taxon>
        <taxon>Hypholoma</taxon>
    </lineage>
</organism>
<dbReference type="Proteomes" id="UP000054270">
    <property type="component" value="Unassembled WGS sequence"/>
</dbReference>
<evidence type="ECO:0000313" key="2">
    <source>
        <dbReference type="Proteomes" id="UP000054270"/>
    </source>
</evidence>
<name>A0A0D2LLI8_HYPSF</name>
<evidence type="ECO:0000313" key="1">
    <source>
        <dbReference type="EMBL" id="KJA28827.1"/>
    </source>
</evidence>
<dbReference type="AlphaFoldDB" id="A0A0D2LLI8"/>
<keyword evidence="2" id="KW-1185">Reference proteome</keyword>
<gene>
    <name evidence="1" type="ORF">HYPSUDRAFT_621265</name>
</gene>
<proteinExistence type="predicted"/>
<reference evidence="2" key="1">
    <citation type="submission" date="2014-04" db="EMBL/GenBank/DDBJ databases">
        <title>Evolutionary Origins and Diversification of the Mycorrhizal Mutualists.</title>
        <authorList>
            <consortium name="DOE Joint Genome Institute"/>
            <consortium name="Mycorrhizal Genomics Consortium"/>
            <person name="Kohler A."/>
            <person name="Kuo A."/>
            <person name="Nagy L.G."/>
            <person name="Floudas D."/>
            <person name="Copeland A."/>
            <person name="Barry K.W."/>
            <person name="Cichocki N."/>
            <person name="Veneault-Fourrey C."/>
            <person name="LaButti K."/>
            <person name="Lindquist E.A."/>
            <person name="Lipzen A."/>
            <person name="Lundell T."/>
            <person name="Morin E."/>
            <person name="Murat C."/>
            <person name="Riley R."/>
            <person name="Ohm R."/>
            <person name="Sun H."/>
            <person name="Tunlid A."/>
            <person name="Henrissat B."/>
            <person name="Grigoriev I.V."/>
            <person name="Hibbett D.S."/>
            <person name="Martin F."/>
        </authorList>
    </citation>
    <scope>NUCLEOTIDE SEQUENCE [LARGE SCALE GENOMIC DNA]</scope>
    <source>
        <strain evidence="2">FD-334 SS-4</strain>
    </source>
</reference>
<dbReference type="EMBL" id="KN817520">
    <property type="protein sequence ID" value="KJA28827.1"/>
    <property type="molecule type" value="Genomic_DNA"/>
</dbReference>
<protein>
    <submittedName>
        <fullName evidence="1">Uncharacterized protein</fullName>
    </submittedName>
</protein>
<sequence>MSKRWKYAHLITRAQYSSARRTQSRRRSPIQTVINDRTRRGLPHRWHLFKDGKGSRYIRRWIVPVPCDGACDVAAHRRRSVPGAREEAACRCLSGSARGCLLRVMWESRWRRGRRTVELHSTAFVLSSMQPVLVLTAFRFHGVQKVNESRTQ</sequence>